<evidence type="ECO:0000256" key="2">
    <source>
        <dbReference type="ARBA" id="ARBA00023125"/>
    </source>
</evidence>
<keyword evidence="8" id="KW-1185">Reference proteome</keyword>
<dbReference type="PROSITE" id="PS50977">
    <property type="entry name" value="HTH_TETR_2"/>
    <property type="match status" value="1"/>
</dbReference>
<dbReference type="InterPro" id="IPR001647">
    <property type="entry name" value="HTH_TetR"/>
</dbReference>
<comment type="caution">
    <text evidence="7">The sequence shown here is derived from an EMBL/GenBank/DDBJ whole genome shotgun (WGS) entry which is preliminary data.</text>
</comment>
<reference evidence="7 8" key="1">
    <citation type="submission" date="2019-02" db="EMBL/GenBank/DDBJ databases">
        <title>Siculibacillus lacustris gen. nov., sp. nov., a new rosette-forming bacterium isolated from a freshwater crater lake (Lake St. Ana, Romania).</title>
        <authorList>
            <person name="Felfoldi T."/>
            <person name="Marton Z."/>
            <person name="Szabo A."/>
            <person name="Mentes A."/>
            <person name="Boka K."/>
            <person name="Marialigeti K."/>
            <person name="Mathe I."/>
            <person name="Koncz M."/>
            <person name="Schumann P."/>
            <person name="Toth E."/>
        </authorList>
    </citation>
    <scope>NUCLEOTIDE SEQUENCE [LARGE SCALE GENOMIC DNA]</scope>
    <source>
        <strain evidence="7 8">SA-279</strain>
    </source>
</reference>
<evidence type="ECO:0000313" key="7">
    <source>
        <dbReference type="EMBL" id="TBW39766.1"/>
    </source>
</evidence>
<evidence type="ECO:0000256" key="1">
    <source>
        <dbReference type="ARBA" id="ARBA00023015"/>
    </source>
</evidence>
<evidence type="ECO:0000256" key="4">
    <source>
        <dbReference type="PROSITE-ProRule" id="PRU00335"/>
    </source>
</evidence>
<keyword evidence="1" id="KW-0805">Transcription regulation</keyword>
<dbReference type="GO" id="GO:0000976">
    <property type="term" value="F:transcription cis-regulatory region binding"/>
    <property type="evidence" value="ECO:0007669"/>
    <property type="project" value="TreeGrafter"/>
</dbReference>
<dbReference type="InterPro" id="IPR036271">
    <property type="entry name" value="Tet_transcr_reg_TetR-rel_C_sf"/>
</dbReference>
<evidence type="ECO:0000256" key="3">
    <source>
        <dbReference type="ARBA" id="ARBA00023163"/>
    </source>
</evidence>
<dbReference type="SUPFAM" id="SSF48498">
    <property type="entry name" value="Tetracyclin repressor-like, C-terminal domain"/>
    <property type="match status" value="1"/>
</dbReference>
<feature type="DNA-binding region" description="H-T-H motif" evidence="4">
    <location>
        <begin position="45"/>
        <end position="64"/>
    </location>
</feature>
<protein>
    <submittedName>
        <fullName evidence="7">TetR/AcrR family transcriptional regulator</fullName>
    </submittedName>
</protein>
<dbReference type="InterPro" id="IPR050109">
    <property type="entry name" value="HTH-type_TetR-like_transc_reg"/>
</dbReference>
<dbReference type="EMBL" id="SJFN01000006">
    <property type="protein sequence ID" value="TBW39766.1"/>
    <property type="molecule type" value="Genomic_DNA"/>
</dbReference>
<dbReference type="PANTHER" id="PTHR30055:SF234">
    <property type="entry name" value="HTH-TYPE TRANSCRIPTIONAL REGULATOR BETI"/>
    <property type="match status" value="1"/>
</dbReference>
<organism evidence="7 8">
    <name type="scientific">Siculibacillus lacustris</name>
    <dbReference type="NCBI Taxonomy" id="1549641"/>
    <lineage>
        <taxon>Bacteria</taxon>
        <taxon>Pseudomonadati</taxon>
        <taxon>Pseudomonadota</taxon>
        <taxon>Alphaproteobacteria</taxon>
        <taxon>Hyphomicrobiales</taxon>
        <taxon>Ancalomicrobiaceae</taxon>
        <taxon>Siculibacillus</taxon>
    </lineage>
</organism>
<dbReference type="SUPFAM" id="SSF46689">
    <property type="entry name" value="Homeodomain-like"/>
    <property type="match status" value="1"/>
</dbReference>
<sequence>MGVDRGREREGAMPRRMEQSRDALRARAVELARDLVTTEGLPGLTIRRIAAGLGCSVGTVYNLFVDLDDIVLHVAALVVDDLHAALFAPGLPEEPAAALTEIARRYIRFSAEQPRTWAMVFEHEPGHDRPTPAWHLDRIAGLLAAVRAAAAPAFPPGADSGQLAASIDVLWASVHGIAVLAGKGKLGFVTTANAEALADRLVATFLRGVRAEA</sequence>
<dbReference type="Gene3D" id="1.10.357.10">
    <property type="entry name" value="Tetracycline Repressor, domain 2"/>
    <property type="match status" value="1"/>
</dbReference>
<evidence type="ECO:0000313" key="8">
    <source>
        <dbReference type="Proteomes" id="UP000292781"/>
    </source>
</evidence>
<dbReference type="PANTHER" id="PTHR30055">
    <property type="entry name" value="HTH-TYPE TRANSCRIPTIONAL REGULATOR RUTR"/>
    <property type="match status" value="1"/>
</dbReference>
<keyword evidence="3" id="KW-0804">Transcription</keyword>
<name>A0A4Q9VUM6_9HYPH</name>
<dbReference type="InterPro" id="IPR009057">
    <property type="entry name" value="Homeodomain-like_sf"/>
</dbReference>
<keyword evidence="2 4" id="KW-0238">DNA-binding</keyword>
<dbReference type="InterPro" id="IPR025996">
    <property type="entry name" value="MT1864/Rv1816-like_C"/>
</dbReference>
<feature type="region of interest" description="Disordered" evidence="5">
    <location>
        <begin position="1"/>
        <end position="21"/>
    </location>
</feature>
<dbReference type="AlphaFoldDB" id="A0A4Q9VUM6"/>
<proteinExistence type="predicted"/>
<dbReference type="OrthoDB" id="7223515at2"/>
<evidence type="ECO:0000256" key="5">
    <source>
        <dbReference type="SAM" id="MobiDB-lite"/>
    </source>
</evidence>
<dbReference type="Pfam" id="PF13305">
    <property type="entry name" value="TetR_C_33"/>
    <property type="match status" value="1"/>
</dbReference>
<dbReference type="GO" id="GO:0003700">
    <property type="term" value="F:DNA-binding transcription factor activity"/>
    <property type="evidence" value="ECO:0007669"/>
    <property type="project" value="TreeGrafter"/>
</dbReference>
<accession>A0A4Q9VUM6</accession>
<gene>
    <name evidence="7" type="ORF">EYW49_05780</name>
</gene>
<dbReference type="Proteomes" id="UP000292781">
    <property type="component" value="Unassembled WGS sequence"/>
</dbReference>
<evidence type="ECO:0000259" key="6">
    <source>
        <dbReference type="PROSITE" id="PS50977"/>
    </source>
</evidence>
<feature type="domain" description="HTH tetR-type" evidence="6">
    <location>
        <begin position="22"/>
        <end position="82"/>
    </location>
</feature>